<evidence type="ECO:0000313" key="1">
    <source>
        <dbReference type="EMBL" id="CAI8872952.1"/>
    </source>
</evidence>
<dbReference type="Gene3D" id="1.10.4200.10">
    <property type="entry name" value="Triphosphoribosyl-dephospho-CoA protein"/>
    <property type="match status" value="1"/>
</dbReference>
<keyword evidence="2" id="KW-1185">Reference proteome</keyword>
<dbReference type="PANTHER" id="PTHR42280">
    <property type="entry name" value="CITG FAMILY PROTEIN"/>
    <property type="match status" value="1"/>
</dbReference>
<dbReference type="GO" id="GO:0046917">
    <property type="term" value="F:triphosphoribosyl-dephospho-CoA synthase activity"/>
    <property type="evidence" value="ECO:0007669"/>
    <property type="project" value="UniProtKB-EC"/>
</dbReference>
<keyword evidence="1" id="KW-0808">Transferase</keyword>
<proteinExistence type="predicted"/>
<dbReference type="EC" id="2.4.2.52" evidence="1"/>
<dbReference type="InterPro" id="IPR002736">
    <property type="entry name" value="CitG"/>
</dbReference>
<dbReference type="Pfam" id="PF01874">
    <property type="entry name" value="CitG"/>
    <property type="match status" value="1"/>
</dbReference>
<dbReference type="Proteomes" id="UP001162030">
    <property type="component" value="Chromosome"/>
</dbReference>
<reference evidence="1 2" key="1">
    <citation type="submission" date="2023-03" db="EMBL/GenBank/DDBJ databases">
        <authorList>
            <person name="Pearce D."/>
        </authorList>
    </citation>
    <scope>NUCLEOTIDE SEQUENCE [LARGE SCALE GENOMIC DNA]</scope>
    <source>
        <strain evidence="1">Msz</strain>
    </source>
</reference>
<evidence type="ECO:0000313" key="2">
    <source>
        <dbReference type="Proteomes" id="UP001162030"/>
    </source>
</evidence>
<dbReference type="PANTHER" id="PTHR42280:SF1">
    <property type="entry name" value="CITG FAMILY PROTEIN"/>
    <property type="match status" value="1"/>
</dbReference>
<name>A0ABM9I3S4_9GAMM</name>
<keyword evidence="1" id="KW-0328">Glycosyltransferase</keyword>
<organism evidence="1 2">
    <name type="scientific">Methylocaldum szegediense</name>
    <dbReference type="NCBI Taxonomy" id="73780"/>
    <lineage>
        <taxon>Bacteria</taxon>
        <taxon>Pseudomonadati</taxon>
        <taxon>Pseudomonadota</taxon>
        <taxon>Gammaproteobacteria</taxon>
        <taxon>Methylococcales</taxon>
        <taxon>Methylococcaceae</taxon>
        <taxon>Methylocaldum</taxon>
    </lineage>
</organism>
<protein>
    <submittedName>
        <fullName evidence="1">Triphosphoribosyl-dephospho-CoA synthase</fullName>
        <ecNumber evidence="1">2.4.2.52</ecNumber>
    </submittedName>
</protein>
<accession>A0ABM9I3S4</accession>
<gene>
    <name evidence="1" type="ORF">MSZNOR_2915</name>
</gene>
<dbReference type="EMBL" id="OX458333">
    <property type="protein sequence ID" value="CAI8872952.1"/>
    <property type="molecule type" value="Genomic_DNA"/>
</dbReference>
<sequence length="300" mass="33366">MTTVPMPVQRDALLSAYLDACETELRAFKPGNVSVYSEAHDMTVEDFRRSAAASGPFLCDPALSLGERIYHATRATRAVVPCNTNLGIILLAAPLLQAAQTIHEDETLRAALRRVLLATTQVDADWAYKAIRLAQPGGLGEAPEQDVRDTPQVTLLEAMRISEHRDRIAYQYTNSFVDIFEFAIPSYHRNLSQWGDKEWSAVAVFAGLLKRIPDSHVERKFGARYTRMIASRMTQIDQALSVSDRPEQVMPLLREVDAEFKSCGINPGTTADLTVACLLAVRLETLLSQCQLKTGRFREA</sequence>
<dbReference type="GO" id="GO:0016757">
    <property type="term" value="F:glycosyltransferase activity"/>
    <property type="evidence" value="ECO:0007669"/>
    <property type="project" value="UniProtKB-KW"/>
</dbReference>